<dbReference type="PROSITE" id="PS00107">
    <property type="entry name" value="PROTEIN_KINASE_ATP"/>
    <property type="match status" value="1"/>
</dbReference>
<proteinExistence type="inferred from homology"/>
<feature type="compositionally biased region" description="Low complexity" evidence="16">
    <location>
        <begin position="296"/>
        <end position="307"/>
    </location>
</feature>
<evidence type="ECO:0000256" key="14">
    <source>
        <dbReference type="ARBA" id="ARBA00045834"/>
    </source>
</evidence>
<organism evidence="18 19">
    <name type="scientific">Cairina moschata</name>
    <name type="common">Muscovy duck</name>
    <dbReference type="NCBI Taxonomy" id="8855"/>
    <lineage>
        <taxon>Eukaryota</taxon>
        <taxon>Metazoa</taxon>
        <taxon>Chordata</taxon>
        <taxon>Craniata</taxon>
        <taxon>Vertebrata</taxon>
        <taxon>Euteleostomi</taxon>
        <taxon>Archelosauria</taxon>
        <taxon>Archosauria</taxon>
        <taxon>Dinosauria</taxon>
        <taxon>Saurischia</taxon>
        <taxon>Theropoda</taxon>
        <taxon>Coelurosauria</taxon>
        <taxon>Aves</taxon>
        <taxon>Neognathae</taxon>
        <taxon>Galloanserae</taxon>
        <taxon>Anseriformes</taxon>
        <taxon>Anatidae</taxon>
        <taxon>Anatinae</taxon>
        <taxon>Cairina</taxon>
    </lineage>
</organism>
<evidence type="ECO:0000256" key="13">
    <source>
        <dbReference type="ARBA" id="ARBA00022860"/>
    </source>
</evidence>
<dbReference type="GO" id="GO:0004687">
    <property type="term" value="F:myosin light chain kinase activity"/>
    <property type="evidence" value="ECO:0007669"/>
    <property type="project" value="UniProtKB-EC"/>
</dbReference>
<comment type="function">
    <text evidence="14">Implicated in the level of global muscle contraction and cardiac function. Phosphorylates a specific serine in the N-terminus of a myosin light chain.</text>
</comment>
<dbReference type="GO" id="GO:0005524">
    <property type="term" value="F:ATP binding"/>
    <property type="evidence" value="ECO:0007669"/>
    <property type="project" value="UniProtKB-UniRule"/>
</dbReference>
<feature type="compositionally biased region" description="Basic and acidic residues" evidence="16">
    <location>
        <begin position="346"/>
        <end position="357"/>
    </location>
</feature>
<dbReference type="InterPro" id="IPR008271">
    <property type="entry name" value="Ser/Thr_kinase_AS"/>
</dbReference>
<sequence length="1024" mass="107910">MRVKKKKVQPLGLNHLQAPKPLCEPLAGSLGARAPAGSPTHPAAPLGPFFLCLIPPNIHSDSHFCLSAASQVQLQQRQGLVPRLPADIPSALGPQQRWPCPRAPRGTRGAEIPPGSAAPGAVPRCWGQPSPCRELGVPVRGRPVPPGRAGARCPCRGSSGSARCLCRPVGARGVACPLNGLQQRQVLGKATRDGSCWCKGYSSLPALIQLRYTQYRRGCSGQALPQRRCCSPDCPLPWEPQEPRRPGAAASGRRVPMEQDGVAGSTADTGGAGSTAPPGAEPSTTPPGPAAPPDTEPAAQAQGAGQEEPGKEKKGAGGKEPAKEEPPGGEAKPSEEKGPAAAGARDGGKEEPVKEKAQPGGEPPEGKEPAAAQAQGAGKGEPPEERAEAAAEPQAGDAAQPAQEKGPAEAGAQDGGKEEPRKEKAAGAPEAEGGGKAEPTPQEEAPAAAKAQDGEKAAEKVEKSPAAKAAQDGGKGEPPKEDATAAAAEEPRAAKAQDGEKKDTKEEKAPAAATAQGGSKEPTKEETPAAAEAQAEGDKAAGAQQSSGQQPPRGPEPSRPALLQSLSCPAACQREEQPGAEVAAMEVIPEETAVAPATEGLGEPTPAQGDLRPPEQPDPAGSAGTPQERTLPGATGQPQPGSEPPGDAEQPGPGAAGQPSSTEAEPPLSPYLTPDFGKEDPFEILDDVPPPPAPFAHRIVTLHSASVSSQFSLSSKEILGGGKFGEVHTCTEKQTGLKLAAKVIKKQGAKDKEMVLLEIDVMNQLNHRNLIQLYDAIETPREIILFMEFIEGGELFERIVDDDYHLTEVDCMVFVRQICEGIRFMHHMRVLHLDLKPENILCVAATGHMVKIIDFGLARRYNPQEKLKVNFGTPEFLSPEVVNYEQVSYSTDMWSMGVITYMLLSGLSPFLGDNDTETLNNVLAANWYFDEETFESVSEEAKDFVSNLIIKEKSGRMSAGQCLQHPWLNNLAEKAKRCNRRLKSQVLLKKYVMRRRWKKNFIGVCAANRFKKITSSGSLTALGV</sequence>
<dbReference type="AlphaFoldDB" id="A0A8C3CFZ6"/>
<dbReference type="PROSITE" id="PS50011">
    <property type="entry name" value="PROTEIN_KINASE_DOM"/>
    <property type="match status" value="1"/>
</dbReference>
<dbReference type="InterPro" id="IPR011009">
    <property type="entry name" value="Kinase-like_dom_sf"/>
</dbReference>
<evidence type="ECO:0000256" key="8">
    <source>
        <dbReference type="ARBA" id="ARBA00022553"/>
    </source>
</evidence>
<evidence type="ECO:0000256" key="9">
    <source>
        <dbReference type="ARBA" id="ARBA00022679"/>
    </source>
</evidence>
<evidence type="ECO:0000313" key="18">
    <source>
        <dbReference type="Ensembl" id="ENSCMMP00000018965.1"/>
    </source>
</evidence>
<evidence type="ECO:0000256" key="11">
    <source>
        <dbReference type="ARBA" id="ARBA00022777"/>
    </source>
</evidence>
<dbReference type="SMART" id="SM00220">
    <property type="entry name" value="S_TKc"/>
    <property type="match status" value="1"/>
</dbReference>
<protein>
    <recommendedName>
        <fullName evidence="5">Myosin light chain kinase 2, skeletal/cardiac muscle</fullName>
        <ecNumber evidence="4">2.7.11.18</ecNumber>
    </recommendedName>
</protein>
<name>A0A8C3CFZ6_CAIMO</name>
<dbReference type="InterPro" id="IPR000719">
    <property type="entry name" value="Prot_kinase_dom"/>
</dbReference>
<evidence type="ECO:0000256" key="10">
    <source>
        <dbReference type="ARBA" id="ARBA00022741"/>
    </source>
</evidence>
<keyword evidence="10 15" id="KW-0547">Nucleotide-binding</keyword>
<feature type="compositionally biased region" description="Basic and acidic residues" evidence="16">
    <location>
        <begin position="308"/>
        <end position="338"/>
    </location>
</feature>
<comment type="subcellular location">
    <subcellularLocation>
        <location evidence="1">Cytoplasm</location>
    </subcellularLocation>
</comment>
<accession>A0A8C3CFZ6</accession>
<keyword evidence="6" id="KW-0963">Cytoplasm</keyword>
<dbReference type="PROSITE" id="PS00108">
    <property type="entry name" value="PROTEIN_KINASE_ST"/>
    <property type="match status" value="1"/>
</dbReference>
<evidence type="ECO:0000256" key="5">
    <source>
        <dbReference type="ARBA" id="ARBA00019315"/>
    </source>
</evidence>
<feature type="compositionally biased region" description="Low complexity" evidence="16">
    <location>
        <begin position="263"/>
        <end position="283"/>
    </location>
</feature>
<evidence type="ECO:0000259" key="17">
    <source>
        <dbReference type="PROSITE" id="PS50011"/>
    </source>
</evidence>
<dbReference type="EC" id="2.7.11.18" evidence="4"/>
<comment type="similarity">
    <text evidence="2">Belongs to the protein kinase superfamily. CAMK Ser/Thr protein kinase family.</text>
</comment>
<feature type="compositionally biased region" description="Pro residues" evidence="16">
    <location>
        <begin position="284"/>
        <end position="295"/>
    </location>
</feature>
<feature type="compositionally biased region" description="Basic and acidic residues" evidence="16">
    <location>
        <begin position="474"/>
        <end position="509"/>
    </location>
</feature>
<feature type="domain" description="Protein kinase" evidence="17">
    <location>
        <begin position="713"/>
        <end position="968"/>
    </location>
</feature>
<keyword evidence="7" id="KW-0723">Serine/threonine-protein kinase</keyword>
<keyword evidence="12 15" id="KW-0067">ATP-binding</keyword>
<reference evidence="18" key="2">
    <citation type="submission" date="2025-08" db="UniProtKB">
        <authorList>
            <consortium name="Ensembl"/>
        </authorList>
    </citation>
    <scope>IDENTIFICATION</scope>
</reference>
<keyword evidence="8" id="KW-0597">Phosphoprotein</keyword>
<comment type="subunit">
    <text evidence="3">May interact with centrin.</text>
</comment>
<dbReference type="GO" id="GO:0005516">
    <property type="term" value="F:calmodulin binding"/>
    <property type="evidence" value="ECO:0007669"/>
    <property type="project" value="UniProtKB-KW"/>
</dbReference>
<reference evidence="18" key="1">
    <citation type="submission" date="2018-09" db="EMBL/GenBank/DDBJ databases">
        <title>Common duck and Muscovy duck high density SNP chip.</title>
        <authorList>
            <person name="Vignal A."/>
            <person name="Thebault N."/>
            <person name="Warren W.C."/>
        </authorList>
    </citation>
    <scope>NUCLEOTIDE SEQUENCE [LARGE SCALE GENOMIC DNA]</scope>
</reference>
<dbReference type="SUPFAM" id="SSF56112">
    <property type="entry name" value="Protein kinase-like (PK-like)"/>
    <property type="match status" value="1"/>
</dbReference>
<reference evidence="18" key="3">
    <citation type="submission" date="2025-09" db="UniProtKB">
        <authorList>
            <consortium name="Ensembl"/>
        </authorList>
    </citation>
    <scope>IDENTIFICATION</scope>
</reference>
<feature type="compositionally biased region" description="Basic and acidic residues" evidence="16">
    <location>
        <begin position="415"/>
        <end position="425"/>
    </location>
</feature>
<keyword evidence="11" id="KW-0418">Kinase</keyword>
<evidence type="ECO:0000256" key="3">
    <source>
        <dbReference type="ARBA" id="ARBA00011336"/>
    </source>
</evidence>
<evidence type="ECO:0000256" key="4">
    <source>
        <dbReference type="ARBA" id="ARBA00012430"/>
    </source>
</evidence>
<dbReference type="CDD" id="cd14190">
    <property type="entry name" value="STKc_MLCK2"/>
    <property type="match status" value="1"/>
</dbReference>
<feature type="region of interest" description="Disordered" evidence="16">
    <location>
        <begin position="234"/>
        <end position="690"/>
    </location>
</feature>
<evidence type="ECO:0000256" key="6">
    <source>
        <dbReference type="ARBA" id="ARBA00022490"/>
    </source>
</evidence>
<feature type="compositionally biased region" description="Low complexity" evidence="16">
    <location>
        <begin position="426"/>
        <end position="451"/>
    </location>
</feature>
<feature type="compositionally biased region" description="Low complexity" evidence="16">
    <location>
        <begin position="390"/>
        <end position="404"/>
    </location>
</feature>
<feature type="compositionally biased region" description="Basic and acidic residues" evidence="16">
    <location>
        <begin position="452"/>
        <end position="465"/>
    </location>
</feature>
<dbReference type="Gene3D" id="1.10.510.10">
    <property type="entry name" value="Transferase(Phosphotransferase) domain 1"/>
    <property type="match status" value="1"/>
</dbReference>
<feature type="compositionally biased region" description="Low complexity" evidence="16">
    <location>
        <begin position="528"/>
        <end position="551"/>
    </location>
</feature>
<keyword evidence="19" id="KW-1185">Reference proteome</keyword>
<dbReference type="Pfam" id="PF00069">
    <property type="entry name" value="Pkinase"/>
    <property type="match status" value="1"/>
</dbReference>
<dbReference type="GO" id="GO:0005737">
    <property type="term" value="C:cytoplasm"/>
    <property type="evidence" value="ECO:0007669"/>
    <property type="project" value="UniProtKB-SubCell"/>
</dbReference>
<keyword evidence="9" id="KW-0808">Transferase</keyword>
<dbReference type="PANTHER" id="PTHR24347">
    <property type="entry name" value="SERINE/THREONINE-PROTEIN KINASE"/>
    <property type="match status" value="1"/>
</dbReference>
<evidence type="ECO:0000256" key="1">
    <source>
        <dbReference type="ARBA" id="ARBA00004496"/>
    </source>
</evidence>
<dbReference type="FunFam" id="3.30.200.20:FF:000359">
    <property type="entry name" value="myosin light chain kinase 2, skeletal/cardiac muscle"/>
    <property type="match status" value="1"/>
</dbReference>
<dbReference type="FunFam" id="1.10.510.10:FF:000135">
    <property type="entry name" value="Putative myosin light chain kinase 3"/>
    <property type="match status" value="1"/>
</dbReference>
<feature type="binding site" evidence="15">
    <location>
        <position position="746"/>
    </location>
    <ligand>
        <name>ATP</name>
        <dbReference type="ChEBI" id="CHEBI:30616"/>
    </ligand>
</feature>
<dbReference type="InterPro" id="IPR017441">
    <property type="entry name" value="Protein_kinase_ATP_BS"/>
</dbReference>
<evidence type="ECO:0000256" key="16">
    <source>
        <dbReference type="SAM" id="MobiDB-lite"/>
    </source>
</evidence>
<evidence type="ECO:0000313" key="19">
    <source>
        <dbReference type="Proteomes" id="UP000694556"/>
    </source>
</evidence>
<dbReference type="InterPro" id="IPR042717">
    <property type="entry name" value="MLCK2_STKc"/>
</dbReference>
<evidence type="ECO:0000256" key="15">
    <source>
        <dbReference type="PROSITE-ProRule" id="PRU10141"/>
    </source>
</evidence>
<evidence type="ECO:0000256" key="7">
    <source>
        <dbReference type="ARBA" id="ARBA00022527"/>
    </source>
</evidence>
<dbReference type="Gene3D" id="3.30.200.20">
    <property type="entry name" value="Phosphorylase Kinase, domain 1"/>
    <property type="match status" value="1"/>
</dbReference>
<keyword evidence="13" id="KW-0112">Calmodulin-binding</keyword>
<dbReference type="Ensembl" id="ENSCMMT00000020826.1">
    <property type="protein sequence ID" value="ENSCMMP00000018965.1"/>
    <property type="gene ID" value="ENSCMMG00000011967.1"/>
</dbReference>
<dbReference type="Proteomes" id="UP000694556">
    <property type="component" value="Chromosome 21"/>
</dbReference>
<evidence type="ECO:0000256" key="2">
    <source>
        <dbReference type="ARBA" id="ARBA00006692"/>
    </source>
</evidence>
<evidence type="ECO:0000256" key="12">
    <source>
        <dbReference type="ARBA" id="ARBA00022840"/>
    </source>
</evidence>